<accession>A0A6A6WK59</accession>
<reference evidence="2" key="1">
    <citation type="journal article" date="2020" name="Stud. Mycol.">
        <title>101 Dothideomycetes genomes: a test case for predicting lifestyles and emergence of pathogens.</title>
        <authorList>
            <person name="Haridas S."/>
            <person name="Albert R."/>
            <person name="Binder M."/>
            <person name="Bloem J."/>
            <person name="Labutti K."/>
            <person name="Salamov A."/>
            <person name="Andreopoulos B."/>
            <person name="Baker S."/>
            <person name="Barry K."/>
            <person name="Bills G."/>
            <person name="Bluhm B."/>
            <person name="Cannon C."/>
            <person name="Castanera R."/>
            <person name="Culley D."/>
            <person name="Daum C."/>
            <person name="Ezra D."/>
            <person name="Gonzalez J."/>
            <person name="Henrissat B."/>
            <person name="Kuo A."/>
            <person name="Liang C."/>
            <person name="Lipzen A."/>
            <person name="Lutzoni F."/>
            <person name="Magnuson J."/>
            <person name="Mondo S."/>
            <person name="Nolan M."/>
            <person name="Ohm R."/>
            <person name="Pangilinan J."/>
            <person name="Park H.-J."/>
            <person name="Ramirez L."/>
            <person name="Alfaro M."/>
            <person name="Sun H."/>
            <person name="Tritt A."/>
            <person name="Yoshinaga Y."/>
            <person name="Zwiers L.-H."/>
            <person name="Turgeon B."/>
            <person name="Goodwin S."/>
            <person name="Spatafora J."/>
            <person name="Crous P."/>
            <person name="Grigoriev I."/>
        </authorList>
    </citation>
    <scope>NUCLEOTIDE SEQUENCE</scope>
    <source>
        <strain evidence="2">CBS 121739</strain>
    </source>
</reference>
<evidence type="ECO:0000313" key="3">
    <source>
        <dbReference type="Proteomes" id="UP000799437"/>
    </source>
</evidence>
<dbReference type="AlphaFoldDB" id="A0A6A6WK59"/>
<feature type="non-terminal residue" evidence="2">
    <location>
        <position position="448"/>
    </location>
</feature>
<dbReference type="OrthoDB" id="3142841at2759"/>
<feature type="transmembrane region" description="Helical" evidence="1">
    <location>
        <begin position="174"/>
        <end position="193"/>
    </location>
</feature>
<keyword evidence="1" id="KW-0812">Transmembrane</keyword>
<dbReference type="GeneID" id="54482584"/>
<evidence type="ECO:0000313" key="2">
    <source>
        <dbReference type="EMBL" id="KAF2762471.1"/>
    </source>
</evidence>
<feature type="non-terminal residue" evidence="2">
    <location>
        <position position="1"/>
    </location>
</feature>
<sequence>VPPKRQLRLIRALRHTFMNVYRRLFSVVLLANLVGMVVELLKLRHLDSFRSLNTSHLATAASANIMVGTMIRQDYVINVLFRTAWLIPHSAPMWVRRRIAKIYEFGGVHSSSCICGTIWFLILTVVNSLNYRSRMPSIGASTLGVTYSLAGILVAIIVMAYPGVRFKHHNWFEISHRFGGWTAILLFWFQIIISLRDSVSDQSLSSALVKEPAFWFLIVITFHAIWPWVFLRKWTFRAEKLSNHAVRLHFDQTLQPFVGISISKSPLMEWHPFATFPAIPDEESGLKKSGGGSLIVSIAGDWTRKTASDPEPQYWVRGFPRTGVLSMACIFKRVVIVTTGSGIGPCLGVMLDAVRQRHVAVRVLWSAPSVLGIYGPQVLKAVQDVDPQAAIIDTRTQGRPNMIELAYNMYKESEAEAVFVISNPMLTRKIVYGMESRGIPAYGPIWDS</sequence>
<keyword evidence="3" id="KW-1185">Reference proteome</keyword>
<feature type="transmembrane region" description="Helical" evidence="1">
    <location>
        <begin position="20"/>
        <end position="41"/>
    </location>
</feature>
<organism evidence="2 3">
    <name type="scientific">Pseudovirgaria hyperparasitica</name>
    <dbReference type="NCBI Taxonomy" id="470096"/>
    <lineage>
        <taxon>Eukaryota</taxon>
        <taxon>Fungi</taxon>
        <taxon>Dikarya</taxon>
        <taxon>Ascomycota</taxon>
        <taxon>Pezizomycotina</taxon>
        <taxon>Dothideomycetes</taxon>
        <taxon>Dothideomycetes incertae sedis</taxon>
        <taxon>Acrospermales</taxon>
        <taxon>Acrospermaceae</taxon>
        <taxon>Pseudovirgaria</taxon>
    </lineage>
</organism>
<feature type="transmembrane region" description="Helical" evidence="1">
    <location>
        <begin position="138"/>
        <end position="162"/>
    </location>
</feature>
<dbReference type="RefSeq" id="XP_033604922.1">
    <property type="nucleotide sequence ID" value="XM_033741530.1"/>
</dbReference>
<keyword evidence="1" id="KW-1133">Transmembrane helix</keyword>
<keyword evidence="1" id="KW-0472">Membrane</keyword>
<feature type="transmembrane region" description="Helical" evidence="1">
    <location>
        <begin position="102"/>
        <end position="126"/>
    </location>
</feature>
<name>A0A6A6WK59_9PEZI</name>
<dbReference type="PANTHER" id="PTHR33927">
    <property type="entry name" value="TRANSMEMBRANE PROTEIN"/>
    <property type="match status" value="1"/>
</dbReference>
<dbReference type="InterPro" id="IPR052979">
    <property type="entry name" value="Adenylate-forming_domain"/>
</dbReference>
<gene>
    <name evidence="2" type="ORF">EJ05DRAFT_428858</name>
</gene>
<dbReference type="EMBL" id="ML996565">
    <property type="protein sequence ID" value="KAF2762471.1"/>
    <property type="molecule type" value="Genomic_DNA"/>
</dbReference>
<dbReference type="Proteomes" id="UP000799437">
    <property type="component" value="Unassembled WGS sequence"/>
</dbReference>
<protein>
    <recommendedName>
        <fullName evidence="4">Integral membrane protein TmpA</fullName>
    </recommendedName>
</protein>
<evidence type="ECO:0008006" key="4">
    <source>
        <dbReference type="Google" id="ProtNLM"/>
    </source>
</evidence>
<proteinExistence type="predicted"/>
<feature type="transmembrane region" description="Helical" evidence="1">
    <location>
        <begin position="213"/>
        <end position="231"/>
    </location>
</feature>
<dbReference type="PANTHER" id="PTHR33927:SF5">
    <property type="entry name" value="ENZYME, PUTATIVE (AFU_ORTHOLOGUE AFUA_8G01222)-RELATED"/>
    <property type="match status" value="1"/>
</dbReference>
<evidence type="ECO:0000256" key="1">
    <source>
        <dbReference type="SAM" id="Phobius"/>
    </source>
</evidence>